<dbReference type="PANTHER" id="PTHR38731">
    <property type="entry name" value="LIPL45-RELATED LIPOPROTEIN-RELATED"/>
    <property type="match status" value="1"/>
</dbReference>
<organism evidence="3 4">
    <name type="scientific">Candidatus Yanofskybacteria bacterium RIFCSPHIGHO2_01_FULL_45_42</name>
    <dbReference type="NCBI Taxonomy" id="1802671"/>
    <lineage>
        <taxon>Bacteria</taxon>
        <taxon>Candidatus Yanofskyibacteriota</taxon>
    </lineage>
</organism>
<protein>
    <recommendedName>
        <fullName evidence="2">FecR protein domain-containing protein</fullName>
    </recommendedName>
</protein>
<gene>
    <name evidence="3" type="ORF">A2750_01260</name>
</gene>
<dbReference type="Gene3D" id="2.60.120.1440">
    <property type="match status" value="1"/>
</dbReference>
<evidence type="ECO:0000256" key="1">
    <source>
        <dbReference type="SAM" id="MobiDB-lite"/>
    </source>
</evidence>
<proteinExistence type="predicted"/>
<feature type="region of interest" description="Disordered" evidence="1">
    <location>
        <begin position="256"/>
        <end position="286"/>
    </location>
</feature>
<dbReference type="InterPro" id="IPR006860">
    <property type="entry name" value="FecR"/>
</dbReference>
<dbReference type="PANTHER" id="PTHR38731:SF1">
    <property type="entry name" value="FECR PROTEIN DOMAIN-CONTAINING PROTEIN"/>
    <property type="match status" value="1"/>
</dbReference>
<evidence type="ECO:0000313" key="4">
    <source>
        <dbReference type="Proteomes" id="UP000178023"/>
    </source>
</evidence>
<accession>A0A1F8F513</accession>
<evidence type="ECO:0000313" key="3">
    <source>
        <dbReference type="EMBL" id="OGN08227.1"/>
    </source>
</evidence>
<comment type="caution">
    <text evidence="3">The sequence shown here is derived from an EMBL/GenBank/DDBJ whole genome shotgun (WGS) entry which is preliminary data.</text>
</comment>
<evidence type="ECO:0000259" key="2">
    <source>
        <dbReference type="Pfam" id="PF04773"/>
    </source>
</evidence>
<feature type="domain" description="FecR protein" evidence="2">
    <location>
        <begin position="70"/>
        <end position="166"/>
    </location>
</feature>
<reference evidence="3 4" key="1">
    <citation type="journal article" date="2016" name="Nat. Commun.">
        <title>Thousands of microbial genomes shed light on interconnected biogeochemical processes in an aquifer system.</title>
        <authorList>
            <person name="Anantharaman K."/>
            <person name="Brown C.T."/>
            <person name="Hug L.A."/>
            <person name="Sharon I."/>
            <person name="Castelle C.J."/>
            <person name="Probst A.J."/>
            <person name="Thomas B.C."/>
            <person name="Singh A."/>
            <person name="Wilkins M.J."/>
            <person name="Karaoz U."/>
            <person name="Brodie E.L."/>
            <person name="Williams K.H."/>
            <person name="Hubbard S.S."/>
            <person name="Banfield J.F."/>
        </authorList>
    </citation>
    <scope>NUCLEOTIDE SEQUENCE [LARGE SCALE GENOMIC DNA]</scope>
</reference>
<sequence>MSKILILILVAVVAVVGFRLSKIKTAEPESGDQASYQLTVVEPEVYVKKTGDTEFQKISGTAEIGVGFEVKTSAAGQAEITYPNGTTVSIEENSRIKIAALAKDGSQSHIELIGGSVWSRIKKILGADDYYEVETENTVASVRGTIFAMSYSNGVSDLYVLENKVKAKAKDPQTKKILEETVVEIASEEKIAFDNKALAAGIRKFAKEKMKDDDFKKKFVERHLKKLQDKDFDSDDMLRIRERIKILYLELMSSASPTASPTKSFFPSPSPTAEKSATPLPTPTPTLKEIAPTVSPEPVIESVIPRTVDVSSTGRAEFLINGRNLTGIKQILIGDANVSFFVSDSLTIFVTATSSIRPGIYDISIIGSNGKKLTSPQAVEIK</sequence>
<feature type="compositionally biased region" description="Low complexity" evidence="1">
    <location>
        <begin position="256"/>
        <end position="273"/>
    </location>
</feature>
<dbReference type="EMBL" id="MGJL01000009">
    <property type="protein sequence ID" value="OGN08227.1"/>
    <property type="molecule type" value="Genomic_DNA"/>
</dbReference>
<dbReference type="Proteomes" id="UP000178023">
    <property type="component" value="Unassembled WGS sequence"/>
</dbReference>
<dbReference type="AlphaFoldDB" id="A0A1F8F513"/>
<dbReference type="Pfam" id="PF04773">
    <property type="entry name" value="FecR"/>
    <property type="match status" value="1"/>
</dbReference>
<name>A0A1F8F513_9BACT</name>